<accession>A0A037ZNM8</accession>
<organism evidence="2 3">
    <name type="scientific">Actibacterium mucosum KCTC 23349</name>
    <dbReference type="NCBI Taxonomy" id="1454373"/>
    <lineage>
        <taxon>Bacteria</taxon>
        <taxon>Pseudomonadati</taxon>
        <taxon>Pseudomonadota</taxon>
        <taxon>Alphaproteobacteria</taxon>
        <taxon>Rhodobacterales</taxon>
        <taxon>Roseobacteraceae</taxon>
        <taxon>Actibacterium</taxon>
    </lineage>
</organism>
<comment type="caution">
    <text evidence="2">The sequence shown here is derived from an EMBL/GenBank/DDBJ whole genome shotgun (WGS) entry which is preliminary data.</text>
</comment>
<reference evidence="2 3" key="1">
    <citation type="submission" date="2014-03" db="EMBL/GenBank/DDBJ databases">
        <title>Draft Genome Sequence of Actibacterium mucosum KCTC 23349, a Marine Alphaproteobacterium with Complex Ionic Requirements Isolated from Mediterranean Seawater at Malvarrosa Beach, Valencia, Spain.</title>
        <authorList>
            <person name="Arahal D.R."/>
            <person name="Shao Z."/>
            <person name="Lai Q."/>
            <person name="Pujalte M.J."/>
        </authorList>
    </citation>
    <scope>NUCLEOTIDE SEQUENCE [LARGE SCALE GENOMIC DNA]</scope>
    <source>
        <strain evidence="2 3">KCTC 23349</strain>
    </source>
</reference>
<keyword evidence="1" id="KW-0732">Signal</keyword>
<dbReference type="STRING" id="1454373.ACMU_05560"/>
<evidence type="ECO:0000313" key="2">
    <source>
        <dbReference type="EMBL" id="KAJ56411.1"/>
    </source>
</evidence>
<dbReference type="EMBL" id="JFKE01000002">
    <property type="protein sequence ID" value="KAJ56411.1"/>
    <property type="molecule type" value="Genomic_DNA"/>
</dbReference>
<name>A0A037ZNM8_9RHOB</name>
<protein>
    <submittedName>
        <fullName evidence="2">Uncharacterized protein</fullName>
    </submittedName>
</protein>
<dbReference type="Proteomes" id="UP000026249">
    <property type="component" value="Unassembled WGS sequence"/>
</dbReference>
<feature type="chain" id="PRO_5001559671" evidence="1">
    <location>
        <begin position="20"/>
        <end position="134"/>
    </location>
</feature>
<keyword evidence="3" id="KW-1185">Reference proteome</keyword>
<proteinExistence type="predicted"/>
<gene>
    <name evidence="2" type="ORF">ACMU_05560</name>
</gene>
<evidence type="ECO:0000256" key="1">
    <source>
        <dbReference type="SAM" id="SignalP"/>
    </source>
</evidence>
<dbReference type="AlphaFoldDB" id="A0A037ZNM8"/>
<evidence type="ECO:0000313" key="3">
    <source>
        <dbReference type="Proteomes" id="UP000026249"/>
    </source>
</evidence>
<sequence>MKNLIRAAVLALLPISAQAQQVTLGFQCDLGGAPAQMVMAVQYQQAFNPLHNFKGQISGIFPAGVTVYTAGQVQSATAYYTFRGENDFADFTDGYTNDRFRVKWTLDAARNGVWMTVNPFGGAVTYFCALTGAQ</sequence>
<dbReference type="OrthoDB" id="7860690at2"/>
<dbReference type="RefSeq" id="WP_051587926.1">
    <property type="nucleotide sequence ID" value="NZ_JFKE01000002.1"/>
</dbReference>
<feature type="signal peptide" evidence="1">
    <location>
        <begin position="1"/>
        <end position="19"/>
    </location>
</feature>